<proteinExistence type="predicted"/>
<dbReference type="EnsemblMetazoa" id="XM_050648272.1">
    <property type="protein sequence ID" value="XP_050504229.1"/>
    <property type="gene ID" value="LOC126883061"/>
</dbReference>
<dbReference type="InParanoid" id="A0A6P7FHY5"/>
<dbReference type="EnsemblMetazoa" id="XM_050651207.1">
    <property type="protein sequence ID" value="XP_050507164.1"/>
    <property type="gene ID" value="LOC126884893"/>
</dbReference>
<sequence length="341" mass="39267">MEEQTWTIVQFLEDMSVEAVPTLWLRGDLCYWPPYKQEKLTSAIKKQALDTNWSQHKVKVFRNATFDNYARARVKAKSAEDCSASDLYSDPDIGKRKRFPKVFSSSSSDDSLSNLECPIKAPRFKKTKIEQYPDTEISEVIDLPFTEEKEDIPSMNEPGFSGEQVTHCCLQQEHQVLVELKNQNHMLRGMITDVLKIVTEIKQNQRPAEHLETSESLFVKYNIQFPIKSEEDFLQLDTILLEDYNYNNAVKELSKFGGSSPYNFIKRVMSTILSDNLIIEYSWLGRKGKRSLESTMVGKLFVSAADKSGISPNKKKTEEAIRSYMKRGKERLTAKENKNMV</sequence>
<accession>A0A6P7FHY5</accession>
<dbReference type="EnsemblMetazoa" id="XM_050648271.1">
    <property type="protein sequence ID" value="XP_050504228.1"/>
    <property type="gene ID" value="LOC126883061"/>
</dbReference>
<gene>
    <name evidence="4" type="primary">LOC114329604</name>
</gene>
<evidence type="ECO:0000313" key="3">
    <source>
        <dbReference type="Proteomes" id="UP001652700"/>
    </source>
</evidence>
<dbReference type="Proteomes" id="UP001652700">
    <property type="component" value="Unplaced"/>
</dbReference>
<reference evidence="4" key="1">
    <citation type="submission" date="2025-04" db="UniProtKB">
        <authorList>
            <consortium name="RefSeq"/>
        </authorList>
    </citation>
    <scope>IDENTIFICATION</scope>
    <source>
        <tissue evidence="4">Whole insect</tissue>
    </source>
</reference>
<feature type="domain" description="DUF4806" evidence="1">
    <location>
        <begin position="222"/>
        <end position="302"/>
    </location>
</feature>
<protein>
    <submittedName>
        <fullName evidence="4">Uncharacterized protein LOC114329604</fullName>
    </submittedName>
</protein>
<dbReference type="InterPro" id="IPR032071">
    <property type="entry name" value="DUF4806"/>
</dbReference>
<name>A0A6P7FHY5_DIAVI</name>
<dbReference type="OrthoDB" id="6747351at2759"/>
<evidence type="ECO:0000313" key="2">
    <source>
        <dbReference type="EnsemblMetazoa" id="XP_050504228.1"/>
    </source>
</evidence>
<dbReference type="EnsemblMetazoa" id="XM_050651206.1">
    <property type="protein sequence ID" value="XP_050507163.1"/>
    <property type="gene ID" value="LOC126884893"/>
</dbReference>
<keyword evidence="3" id="KW-1185">Reference proteome</keyword>
<dbReference type="PANTHER" id="PTHR34153:SF2">
    <property type="entry name" value="SI:CH211-262H13.3-RELATED"/>
    <property type="match status" value="1"/>
</dbReference>
<dbReference type="Pfam" id="PF16064">
    <property type="entry name" value="DUF4806"/>
    <property type="match status" value="1"/>
</dbReference>
<dbReference type="AlphaFoldDB" id="A0A6P7FHY5"/>
<dbReference type="PANTHER" id="PTHR34153">
    <property type="entry name" value="SI:CH211-262H13.3-RELATED-RELATED"/>
    <property type="match status" value="1"/>
</dbReference>
<evidence type="ECO:0000259" key="1">
    <source>
        <dbReference type="Pfam" id="PF16064"/>
    </source>
</evidence>
<dbReference type="RefSeq" id="XP_028134572.1">
    <property type="nucleotide sequence ID" value="XM_028278771.1"/>
</dbReference>
<reference evidence="2" key="2">
    <citation type="submission" date="2025-05" db="UniProtKB">
        <authorList>
            <consortium name="EnsemblMetazoa"/>
        </authorList>
    </citation>
    <scope>IDENTIFICATION</scope>
</reference>
<organism evidence="4">
    <name type="scientific">Diabrotica virgifera virgifera</name>
    <name type="common">western corn rootworm</name>
    <dbReference type="NCBI Taxonomy" id="50390"/>
    <lineage>
        <taxon>Eukaryota</taxon>
        <taxon>Metazoa</taxon>
        <taxon>Ecdysozoa</taxon>
        <taxon>Arthropoda</taxon>
        <taxon>Hexapoda</taxon>
        <taxon>Insecta</taxon>
        <taxon>Pterygota</taxon>
        <taxon>Neoptera</taxon>
        <taxon>Endopterygota</taxon>
        <taxon>Coleoptera</taxon>
        <taxon>Polyphaga</taxon>
        <taxon>Cucujiformia</taxon>
        <taxon>Chrysomeloidea</taxon>
        <taxon>Chrysomelidae</taxon>
        <taxon>Galerucinae</taxon>
        <taxon>Diabroticina</taxon>
        <taxon>Diabroticites</taxon>
        <taxon>Diabrotica</taxon>
    </lineage>
</organism>
<evidence type="ECO:0000313" key="4">
    <source>
        <dbReference type="RefSeq" id="XP_028134572.1"/>
    </source>
</evidence>